<dbReference type="CDD" id="cd02440">
    <property type="entry name" value="AdoMet_MTases"/>
    <property type="match status" value="1"/>
</dbReference>
<keyword evidence="7" id="KW-1185">Reference proteome</keyword>
<dbReference type="SUPFAM" id="SSF53335">
    <property type="entry name" value="S-adenosyl-L-methionine-dependent methyltransferases"/>
    <property type="match status" value="1"/>
</dbReference>
<keyword evidence="1 6" id="KW-0489">Methyltransferase</keyword>
<sequence length="374" mass="43689">MYLQYDGKKSEEKILNISPCMLNDKWDEVRNKLIFGDNLKVLKTLIDHCKLKSKVHLVYIDPPFATNNNFTIGENRVRTISNSFNDNIAYSDNLTGGLFLEFLRERLLFIRELMSEKASIYLHIDYKIGHYVKIIMDEVFGSDNFRNDITRIKCNPKNFKRKSYGNIKDMILFYSKNKNNVWNEPKDDFTTEDINRLFRKVDKDGRLYTTIPLHAPGETRNGPTGQKWRGIKPPKGRHWRSEPEELEKLDKKGLIEWSKNGVPRKKIYADEQDGKKKQDIWEYKDAQYPDYPTQKNIDILKTIISASSNPGDLVLDCFCGSGTTLLAAEELGRYWIGIDKSPEAIKVTKMRLSKITKDLFSKKLEYQYLEEIKD</sequence>
<dbReference type="PANTHER" id="PTHR13370">
    <property type="entry name" value="RNA METHYLASE-RELATED"/>
    <property type="match status" value="1"/>
</dbReference>
<evidence type="ECO:0000313" key="6">
    <source>
        <dbReference type="EMBL" id="QTA78192.1"/>
    </source>
</evidence>
<evidence type="ECO:0000256" key="2">
    <source>
        <dbReference type="ARBA" id="ARBA00022679"/>
    </source>
</evidence>
<dbReference type="InterPro" id="IPR029063">
    <property type="entry name" value="SAM-dependent_MTases_sf"/>
</dbReference>
<evidence type="ECO:0000256" key="1">
    <source>
        <dbReference type="ARBA" id="ARBA00022603"/>
    </source>
</evidence>
<evidence type="ECO:0000259" key="5">
    <source>
        <dbReference type="Pfam" id="PF01555"/>
    </source>
</evidence>
<accession>A0A975GEG4</accession>
<feature type="domain" description="DNA methylase N-4/N-6" evidence="5">
    <location>
        <begin position="55"/>
        <end position="349"/>
    </location>
</feature>
<dbReference type="GO" id="GO:0005737">
    <property type="term" value="C:cytoplasm"/>
    <property type="evidence" value="ECO:0007669"/>
    <property type="project" value="TreeGrafter"/>
</dbReference>
<feature type="region of interest" description="Disordered" evidence="4">
    <location>
        <begin position="212"/>
        <end position="239"/>
    </location>
</feature>
<dbReference type="InterPro" id="IPR002941">
    <property type="entry name" value="DNA_methylase_N4/N6"/>
</dbReference>
<dbReference type="AlphaFoldDB" id="A0A975GEG4"/>
<dbReference type="EMBL" id="CP061799">
    <property type="protein sequence ID" value="QTA78192.1"/>
    <property type="molecule type" value="Genomic_DNA"/>
</dbReference>
<feature type="compositionally biased region" description="Basic residues" evidence="4">
    <location>
        <begin position="229"/>
        <end position="238"/>
    </location>
</feature>
<dbReference type="KEGG" id="dli:dnl_04080"/>
<proteinExistence type="inferred from homology"/>
<dbReference type="Gene3D" id="3.40.50.150">
    <property type="entry name" value="Vaccinia Virus protein VP39"/>
    <property type="match status" value="1"/>
</dbReference>
<evidence type="ECO:0000313" key="7">
    <source>
        <dbReference type="Proteomes" id="UP000663720"/>
    </source>
</evidence>
<evidence type="ECO:0000256" key="3">
    <source>
        <dbReference type="RuleBase" id="RU362026"/>
    </source>
</evidence>
<dbReference type="GO" id="GO:0032259">
    <property type="term" value="P:methylation"/>
    <property type="evidence" value="ECO:0007669"/>
    <property type="project" value="UniProtKB-KW"/>
</dbReference>
<evidence type="ECO:0000256" key="4">
    <source>
        <dbReference type="SAM" id="MobiDB-lite"/>
    </source>
</evidence>
<dbReference type="PANTHER" id="PTHR13370:SF3">
    <property type="entry name" value="TRNA (GUANINE(10)-N2)-METHYLTRANSFERASE HOMOLOG"/>
    <property type="match status" value="1"/>
</dbReference>
<dbReference type="EC" id="2.1.1.-" evidence="3"/>
<dbReference type="Pfam" id="PF01555">
    <property type="entry name" value="N6_N4_Mtase"/>
    <property type="match status" value="1"/>
</dbReference>
<keyword evidence="2" id="KW-0808">Transferase</keyword>
<dbReference type="PRINTS" id="PR00508">
    <property type="entry name" value="S21N4MTFRASE"/>
</dbReference>
<comment type="similarity">
    <text evidence="3">Belongs to the N(4)/N(6)-methyltransferase family.</text>
</comment>
<dbReference type="RefSeq" id="WP_207690082.1">
    <property type="nucleotide sequence ID" value="NZ_CP061799.1"/>
</dbReference>
<reference evidence="6" key="1">
    <citation type="journal article" date="2021" name="Microb. Physiol.">
        <title>Proteogenomic Insights into the Physiology of Marine, Sulfate-Reducing, Filamentous Desulfonema limicola and Desulfonema magnum.</title>
        <authorList>
            <person name="Schnaars V."/>
            <person name="Wohlbrand L."/>
            <person name="Scheve S."/>
            <person name="Hinrichs C."/>
            <person name="Reinhardt R."/>
            <person name="Rabus R."/>
        </authorList>
    </citation>
    <scope>NUCLEOTIDE SEQUENCE</scope>
    <source>
        <strain evidence="6">5ac10</strain>
    </source>
</reference>
<name>A0A975GEG4_9BACT</name>
<dbReference type="InterPro" id="IPR001091">
    <property type="entry name" value="RM_Methyltransferase"/>
</dbReference>
<dbReference type="GO" id="GO:0003677">
    <property type="term" value="F:DNA binding"/>
    <property type="evidence" value="ECO:0007669"/>
    <property type="project" value="InterPro"/>
</dbReference>
<gene>
    <name evidence="6" type="ORF">dnl_04080</name>
</gene>
<dbReference type="GO" id="GO:0008170">
    <property type="term" value="F:N-methyltransferase activity"/>
    <property type="evidence" value="ECO:0007669"/>
    <property type="project" value="InterPro"/>
</dbReference>
<organism evidence="6 7">
    <name type="scientific">Desulfonema limicola</name>
    <dbReference type="NCBI Taxonomy" id="45656"/>
    <lineage>
        <taxon>Bacteria</taxon>
        <taxon>Pseudomonadati</taxon>
        <taxon>Thermodesulfobacteriota</taxon>
        <taxon>Desulfobacteria</taxon>
        <taxon>Desulfobacterales</taxon>
        <taxon>Desulfococcaceae</taxon>
        <taxon>Desulfonema</taxon>
    </lineage>
</organism>
<dbReference type="Proteomes" id="UP000663720">
    <property type="component" value="Chromosome"/>
</dbReference>
<protein>
    <recommendedName>
        <fullName evidence="3">Methyltransferase</fullName>
        <ecNumber evidence="3">2.1.1.-</ecNumber>
    </recommendedName>
</protein>